<dbReference type="PIRSF" id="PIRSF017082">
    <property type="entry name" value="YflP"/>
    <property type="match status" value="1"/>
</dbReference>
<dbReference type="SUPFAM" id="SSF53850">
    <property type="entry name" value="Periplasmic binding protein-like II"/>
    <property type="match status" value="1"/>
</dbReference>
<dbReference type="Gene3D" id="3.40.190.10">
    <property type="entry name" value="Periplasmic binding protein-like II"/>
    <property type="match status" value="1"/>
</dbReference>
<dbReference type="Gene3D" id="3.40.190.150">
    <property type="entry name" value="Bordetella uptake gene, domain 1"/>
    <property type="match status" value="1"/>
</dbReference>
<dbReference type="PANTHER" id="PTHR42928">
    <property type="entry name" value="TRICARBOXYLATE-BINDING PROTEIN"/>
    <property type="match status" value="1"/>
</dbReference>
<keyword evidence="3" id="KW-1185">Reference proteome</keyword>
<organism evidence="2 3">
    <name type="scientific">Rhodoplanes roseus</name>
    <dbReference type="NCBI Taxonomy" id="29409"/>
    <lineage>
        <taxon>Bacteria</taxon>
        <taxon>Pseudomonadati</taxon>
        <taxon>Pseudomonadota</taxon>
        <taxon>Alphaproteobacteria</taxon>
        <taxon>Hyphomicrobiales</taxon>
        <taxon>Nitrobacteraceae</taxon>
        <taxon>Rhodoplanes</taxon>
    </lineage>
</organism>
<dbReference type="InterPro" id="IPR006311">
    <property type="entry name" value="TAT_signal"/>
</dbReference>
<dbReference type="RefSeq" id="WP_111421540.1">
    <property type="nucleotide sequence ID" value="NZ_NPEX01000239.1"/>
</dbReference>
<dbReference type="Proteomes" id="UP000249130">
    <property type="component" value="Unassembled WGS sequence"/>
</dbReference>
<evidence type="ECO:0000313" key="2">
    <source>
        <dbReference type="EMBL" id="RAI40294.1"/>
    </source>
</evidence>
<protein>
    <recommendedName>
        <fullName evidence="4">ABC transporter substrate-binding protein</fullName>
    </recommendedName>
</protein>
<evidence type="ECO:0000313" key="3">
    <source>
        <dbReference type="Proteomes" id="UP000249130"/>
    </source>
</evidence>
<proteinExistence type="inferred from homology"/>
<dbReference type="CDD" id="cd13578">
    <property type="entry name" value="PBP2_Bug27"/>
    <property type="match status" value="1"/>
</dbReference>
<dbReference type="EMBL" id="NPEX01000239">
    <property type="protein sequence ID" value="RAI40294.1"/>
    <property type="molecule type" value="Genomic_DNA"/>
</dbReference>
<sequence>MRSPVPTPRGTPDPPTRRRVASALLAGLAVAGSGLLVPAAAADFPKQPIQIVVPFPAGGNTDLVARVLAERLQAKLGETVTVVNRPGGSTNIGALAVATARRDGYTLLIGSPASYVVNQFIYPAMPFNQDTAFAPVSLVAQFPNVLVTAPSTGIGSIRDLITTAKAEPGKLTYASGGIAASSHLAGALFNQMAGIDTVHVPYKGTSQSVHDLIAGRVTFTIDNLGPLLPFIQSGQLLALGVSSGEPVSLLPKVPPIASVLPGYALSSWNVLAAPAGTPAEVVELISRESAVVLTMPDVIEKMRAFGSEPVGGTPAETAAFLKSERTRWEAAVKAAKINPEDFK</sequence>
<dbReference type="InterPro" id="IPR005064">
    <property type="entry name" value="BUG"/>
</dbReference>
<dbReference type="PROSITE" id="PS51318">
    <property type="entry name" value="TAT"/>
    <property type="match status" value="1"/>
</dbReference>
<dbReference type="Pfam" id="PF03401">
    <property type="entry name" value="TctC"/>
    <property type="match status" value="1"/>
</dbReference>
<dbReference type="PANTHER" id="PTHR42928:SF5">
    <property type="entry name" value="BLR1237 PROTEIN"/>
    <property type="match status" value="1"/>
</dbReference>
<name>A0A327KQR7_9BRAD</name>
<comment type="similarity">
    <text evidence="1">Belongs to the UPF0065 (bug) family.</text>
</comment>
<evidence type="ECO:0000256" key="1">
    <source>
        <dbReference type="ARBA" id="ARBA00006987"/>
    </source>
</evidence>
<comment type="caution">
    <text evidence="2">The sequence shown here is derived from an EMBL/GenBank/DDBJ whole genome shotgun (WGS) entry which is preliminary data.</text>
</comment>
<evidence type="ECO:0008006" key="4">
    <source>
        <dbReference type="Google" id="ProtNLM"/>
    </source>
</evidence>
<gene>
    <name evidence="2" type="ORF">CH341_24015</name>
</gene>
<dbReference type="InterPro" id="IPR042100">
    <property type="entry name" value="Bug_dom1"/>
</dbReference>
<dbReference type="AlphaFoldDB" id="A0A327KQR7"/>
<reference evidence="2 3" key="1">
    <citation type="submission" date="2017-07" db="EMBL/GenBank/DDBJ databases">
        <title>Draft Genome Sequences of Select Purple Nonsulfur Bacteria.</title>
        <authorList>
            <person name="Lasarre B."/>
            <person name="Mckinlay J.B."/>
        </authorList>
    </citation>
    <scope>NUCLEOTIDE SEQUENCE [LARGE SCALE GENOMIC DNA]</scope>
    <source>
        <strain evidence="2 3">DSM 5909</strain>
    </source>
</reference>
<accession>A0A327KQR7</accession>
<dbReference type="OrthoDB" id="8655060at2"/>